<evidence type="ECO:0000313" key="1">
    <source>
        <dbReference type="EMBL" id="KAK4721455.1"/>
    </source>
</evidence>
<dbReference type="AlphaFoldDB" id="A0AAV9L992"/>
<protein>
    <submittedName>
        <fullName evidence="1">Uncharacterized protein</fullName>
    </submittedName>
</protein>
<gene>
    <name evidence="1" type="ORF">R3W88_011688</name>
</gene>
<sequence>MEKGQMKFRLNSEEGTFNICRSMKQESDLKSVSVVTHIMERGYDVSIEERLGVDALAVVMMNFEGDAIEDYEELVAILDRFEFRSKPKKHELDMKNRESPPTKSSV</sequence>
<reference evidence="1 2" key="1">
    <citation type="submission" date="2023-10" db="EMBL/GenBank/DDBJ databases">
        <title>Genome-Wide Identification Analysis in wild type Solanum Pinnatisectum Reveals Some Genes Defensing Phytophthora Infestans.</title>
        <authorList>
            <person name="Sun C."/>
        </authorList>
    </citation>
    <scope>NUCLEOTIDE SEQUENCE [LARGE SCALE GENOMIC DNA]</scope>
    <source>
        <strain evidence="1">LQN</strain>
        <tissue evidence="1">Leaf</tissue>
    </source>
</reference>
<proteinExistence type="predicted"/>
<name>A0AAV9L992_9SOLN</name>
<organism evidence="1 2">
    <name type="scientific">Solanum pinnatisectum</name>
    <name type="common">tansyleaf nightshade</name>
    <dbReference type="NCBI Taxonomy" id="50273"/>
    <lineage>
        <taxon>Eukaryota</taxon>
        <taxon>Viridiplantae</taxon>
        <taxon>Streptophyta</taxon>
        <taxon>Embryophyta</taxon>
        <taxon>Tracheophyta</taxon>
        <taxon>Spermatophyta</taxon>
        <taxon>Magnoliopsida</taxon>
        <taxon>eudicotyledons</taxon>
        <taxon>Gunneridae</taxon>
        <taxon>Pentapetalae</taxon>
        <taxon>asterids</taxon>
        <taxon>lamiids</taxon>
        <taxon>Solanales</taxon>
        <taxon>Solanaceae</taxon>
        <taxon>Solanoideae</taxon>
        <taxon>Solaneae</taxon>
        <taxon>Solanum</taxon>
    </lineage>
</organism>
<accession>A0AAV9L992</accession>
<keyword evidence="2" id="KW-1185">Reference proteome</keyword>
<dbReference type="Proteomes" id="UP001311915">
    <property type="component" value="Unassembled WGS sequence"/>
</dbReference>
<comment type="caution">
    <text evidence="1">The sequence shown here is derived from an EMBL/GenBank/DDBJ whole genome shotgun (WGS) entry which is preliminary data.</text>
</comment>
<dbReference type="EMBL" id="JAWPEI010000007">
    <property type="protein sequence ID" value="KAK4721455.1"/>
    <property type="molecule type" value="Genomic_DNA"/>
</dbReference>
<evidence type="ECO:0000313" key="2">
    <source>
        <dbReference type="Proteomes" id="UP001311915"/>
    </source>
</evidence>